<dbReference type="PANTHER" id="PTHR35399">
    <property type="entry name" value="SLR8030 PROTEIN"/>
    <property type="match status" value="1"/>
</dbReference>
<evidence type="ECO:0000313" key="2">
    <source>
        <dbReference type="Proteomes" id="UP000094849"/>
    </source>
</evidence>
<gene>
    <name evidence="1" type="ORF">A3196_18910</name>
</gene>
<dbReference type="OrthoDB" id="9801383at2"/>
<dbReference type="Pfam" id="PF05787">
    <property type="entry name" value="PhoX"/>
    <property type="match status" value="1"/>
</dbReference>
<organism evidence="1 2">
    <name type="scientific">Candidatus Thiodiazotropha endoloripes</name>
    <dbReference type="NCBI Taxonomy" id="1818881"/>
    <lineage>
        <taxon>Bacteria</taxon>
        <taxon>Pseudomonadati</taxon>
        <taxon>Pseudomonadota</taxon>
        <taxon>Gammaproteobacteria</taxon>
        <taxon>Chromatiales</taxon>
        <taxon>Sedimenticolaceae</taxon>
        <taxon>Candidatus Thiodiazotropha</taxon>
    </lineage>
</organism>
<sequence length="441" mass="48004">MFRPLSVVFMTVLITLAGGSVTAEGLKSYNFKPLDESARWTDWNPASPWKLPRGYTQWIVAGERQLNIYDKGRNDWHDMNTVNETGPRHGRFLYRTHEVQLPESLPEGGSVSVVDLKTGEATLLVQDSSYNSLDGIRWTPWGTLLFAEEIEGGRLFEILLDEDLVTARDVIDRPAVGRLAHEGIELDRAGNLYLVDEYRGRTSGCRGVVPCGGGIYKFVPDVAGDLSSGKLYSLKVTGADGVGQGEWVGPIDPQSARISASQAGGQSYQRPEDLEVIGNTLYVAITEGPRDTAAVPTSGQLVYTEELYEGRVIAIDLKSMQVSNFVKPGINVPVEIGYPGDEGHQTGFDSVDNLAEAPTGDLLMIEDNSPSDIWIASQHTNEFGASRKVSLFASLSDPQAEGSGIYFNPHDPSVLYVNVQHSAAEDGDATWAISRHAGESK</sequence>
<keyword evidence="2" id="KW-1185">Reference proteome</keyword>
<accession>A0A1E2UHR6</accession>
<dbReference type="SUPFAM" id="SSF63825">
    <property type="entry name" value="YWTD domain"/>
    <property type="match status" value="1"/>
</dbReference>
<dbReference type="InterPro" id="IPR008557">
    <property type="entry name" value="PhoX"/>
</dbReference>
<proteinExistence type="predicted"/>
<name>A0A1E2UHR6_9GAMM</name>
<comment type="caution">
    <text evidence="1">The sequence shown here is derived from an EMBL/GenBank/DDBJ whole genome shotgun (WGS) entry which is preliminary data.</text>
</comment>
<dbReference type="RefSeq" id="WP_069006361.1">
    <property type="nucleotide sequence ID" value="NZ_LVJZ01000005.1"/>
</dbReference>
<protein>
    <submittedName>
        <fullName evidence="1">Uncharacterized protein</fullName>
    </submittedName>
</protein>
<dbReference type="Proteomes" id="UP000094849">
    <property type="component" value="Unassembled WGS sequence"/>
</dbReference>
<dbReference type="EMBL" id="LVJZ01000005">
    <property type="protein sequence ID" value="ODB92846.1"/>
    <property type="molecule type" value="Genomic_DNA"/>
</dbReference>
<dbReference type="PANTHER" id="PTHR35399:SF2">
    <property type="entry name" value="DUF839 DOMAIN-CONTAINING PROTEIN"/>
    <property type="match status" value="1"/>
</dbReference>
<evidence type="ECO:0000313" key="1">
    <source>
        <dbReference type="EMBL" id="ODB92846.1"/>
    </source>
</evidence>
<reference evidence="1 2" key="1">
    <citation type="submission" date="2016-03" db="EMBL/GenBank/DDBJ databases">
        <title>Chemosynthetic sulphur-oxidizing symbionts of marine invertebrate animals are capable of nitrogen fixation.</title>
        <authorList>
            <person name="Petersen J.M."/>
            <person name="Kemper A."/>
            <person name="Gruber-Vodicka H."/>
            <person name="Cardini U."/>
            <person name="Geest Mvander."/>
            <person name="Kleiner M."/>
            <person name="Bulgheresi S."/>
            <person name="Fussmann M."/>
            <person name="Herbold C."/>
            <person name="Seah B.K.B."/>
            <person name="Antony C.Paul."/>
            <person name="Liu D."/>
            <person name="Belitz A."/>
            <person name="Weber M."/>
        </authorList>
    </citation>
    <scope>NUCLEOTIDE SEQUENCE [LARGE SCALE GENOMIC DNA]</scope>
    <source>
        <strain evidence="1">G_D</strain>
    </source>
</reference>
<dbReference type="STRING" id="1818881.A3196_18910"/>
<dbReference type="AlphaFoldDB" id="A0A1E2UHR6"/>